<sequence length="121" mass="13420">MKSMMMGAFAALALLCGAAPASAAPVQDGDYYTFDLVNGTPWTILTFQTGEPNGTYSRDWMPQRILEAGGTVAMRFYDSDDACEYYVKIVFEDGDAWQQKLNFCELEYVVVNEDGTIEGIE</sequence>
<protein>
    <recommendedName>
        <fullName evidence="4">Lipoprotein</fullName>
    </recommendedName>
</protein>
<evidence type="ECO:0000313" key="3">
    <source>
        <dbReference type="Proteomes" id="UP000216147"/>
    </source>
</evidence>
<dbReference type="AlphaFoldDB" id="A0A258HGG2"/>
<proteinExistence type="predicted"/>
<accession>A0A258HGG2</accession>
<dbReference type="Proteomes" id="UP000216147">
    <property type="component" value="Unassembled WGS sequence"/>
</dbReference>
<reference evidence="2 3" key="1">
    <citation type="submission" date="2017-03" db="EMBL/GenBank/DDBJ databases">
        <title>Lifting the veil on microbial sulfur biogeochemistry in mining wastewaters.</title>
        <authorList>
            <person name="Kantor R.S."/>
            <person name="Colenbrander Nelson T."/>
            <person name="Marshall S."/>
            <person name="Bennett D."/>
            <person name="Apte S."/>
            <person name="Camacho D."/>
            <person name="Thomas B.C."/>
            <person name="Warren L.A."/>
            <person name="Banfield J.F."/>
        </authorList>
    </citation>
    <scope>NUCLEOTIDE SEQUENCE [LARGE SCALE GENOMIC DNA]</scope>
    <source>
        <strain evidence="2">32-68-21</strain>
    </source>
</reference>
<feature type="chain" id="PRO_5012333194" description="Lipoprotein" evidence="1">
    <location>
        <begin position="24"/>
        <end position="121"/>
    </location>
</feature>
<keyword evidence="1" id="KW-0732">Signal</keyword>
<evidence type="ECO:0000256" key="1">
    <source>
        <dbReference type="SAM" id="SignalP"/>
    </source>
</evidence>
<evidence type="ECO:0000313" key="2">
    <source>
        <dbReference type="EMBL" id="OYX55996.1"/>
    </source>
</evidence>
<name>A0A258HGG2_9CAUL</name>
<dbReference type="EMBL" id="NCEQ01000010">
    <property type="protein sequence ID" value="OYX55996.1"/>
    <property type="molecule type" value="Genomic_DNA"/>
</dbReference>
<gene>
    <name evidence="2" type="ORF">B7Y86_11130</name>
</gene>
<evidence type="ECO:0008006" key="4">
    <source>
        <dbReference type="Google" id="ProtNLM"/>
    </source>
</evidence>
<organism evidence="2 3">
    <name type="scientific">Brevundimonas subvibrioides</name>
    <dbReference type="NCBI Taxonomy" id="74313"/>
    <lineage>
        <taxon>Bacteria</taxon>
        <taxon>Pseudomonadati</taxon>
        <taxon>Pseudomonadota</taxon>
        <taxon>Alphaproteobacteria</taxon>
        <taxon>Caulobacterales</taxon>
        <taxon>Caulobacteraceae</taxon>
        <taxon>Brevundimonas</taxon>
    </lineage>
</organism>
<feature type="signal peptide" evidence="1">
    <location>
        <begin position="1"/>
        <end position="23"/>
    </location>
</feature>
<comment type="caution">
    <text evidence="2">The sequence shown here is derived from an EMBL/GenBank/DDBJ whole genome shotgun (WGS) entry which is preliminary data.</text>
</comment>